<dbReference type="SUPFAM" id="SSF47616">
    <property type="entry name" value="GST C-terminal domain-like"/>
    <property type="match status" value="1"/>
</dbReference>
<dbReference type="CDD" id="cd03046">
    <property type="entry name" value="GST_N_GTT1_like"/>
    <property type="match status" value="1"/>
</dbReference>
<reference evidence="3 4" key="1">
    <citation type="submission" date="2020-10" db="EMBL/GenBank/DDBJ databases">
        <title>Sequencing the genomes of 1000 actinobacteria strains.</title>
        <authorList>
            <person name="Klenk H.-P."/>
        </authorList>
    </citation>
    <scope>NUCLEOTIDE SEQUENCE [LARGE SCALE GENOMIC DNA]</scope>
    <source>
        <strain evidence="3 4">DSM 7307</strain>
    </source>
</reference>
<accession>A0ABR9IKM2</accession>
<dbReference type="InterPro" id="IPR004045">
    <property type="entry name" value="Glutathione_S-Trfase_N"/>
</dbReference>
<dbReference type="Pfam" id="PF13409">
    <property type="entry name" value="GST_N_2"/>
    <property type="match status" value="1"/>
</dbReference>
<feature type="domain" description="GST N-terminal" evidence="1">
    <location>
        <begin position="1"/>
        <end position="91"/>
    </location>
</feature>
<dbReference type="SFLD" id="SFLDG00358">
    <property type="entry name" value="Main_(cytGST)"/>
    <property type="match status" value="1"/>
</dbReference>
<comment type="caution">
    <text evidence="3">The sequence shown here is derived from an EMBL/GenBank/DDBJ whole genome shotgun (WGS) entry which is preliminary data.</text>
</comment>
<dbReference type="PROSITE" id="PS50405">
    <property type="entry name" value="GST_CTER"/>
    <property type="match status" value="1"/>
</dbReference>
<dbReference type="GO" id="GO:0004364">
    <property type="term" value="F:glutathione transferase activity"/>
    <property type="evidence" value="ECO:0007669"/>
    <property type="project" value="UniProtKB-EC"/>
</dbReference>
<evidence type="ECO:0000313" key="3">
    <source>
        <dbReference type="EMBL" id="MBE1503728.1"/>
    </source>
</evidence>
<dbReference type="SFLD" id="SFLDS00019">
    <property type="entry name" value="Glutathione_Transferase_(cytos"/>
    <property type="match status" value="1"/>
</dbReference>
<evidence type="ECO:0000313" key="4">
    <source>
        <dbReference type="Proteomes" id="UP000620262"/>
    </source>
</evidence>
<dbReference type="Gene3D" id="3.40.30.10">
    <property type="entry name" value="Glutaredoxin"/>
    <property type="match status" value="1"/>
</dbReference>
<dbReference type="Pfam" id="PF00043">
    <property type="entry name" value="GST_C"/>
    <property type="match status" value="1"/>
</dbReference>
<keyword evidence="4" id="KW-1185">Reference proteome</keyword>
<dbReference type="InterPro" id="IPR036282">
    <property type="entry name" value="Glutathione-S-Trfase_C_sf"/>
</dbReference>
<dbReference type="InterPro" id="IPR036249">
    <property type="entry name" value="Thioredoxin-like_sf"/>
</dbReference>
<evidence type="ECO:0000259" key="2">
    <source>
        <dbReference type="PROSITE" id="PS50405"/>
    </source>
</evidence>
<dbReference type="SUPFAM" id="SSF52833">
    <property type="entry name" value="Thioredoxin-like"/>
    <property type="match status" value="1"/>
</dbReference>
<dbReference type="EMBL" id="JADBEC010000001">
    <property type="protein sequence ID" value="MBE1503728.1"/>
    <property type="molecule type" value="Genomic_DNA"/>
</dbReference>
<dbReference type="PANTHER" id="PTHR44051">
    <property type="entry name" value="GLUTATHIONE S-TRANSFERASE-RELATED"/>
    <property type="match status" value="1"/>
</dbReference>
<dbReference type="Gene3D" id="1.20.1050.10">
    <property type="match status" value="1"/>
</dbReference>
<organism evidence="3 4">
    <name type="scientific">Rhizobium viscosum</name>
    <name type="common">Arthrobacter viscosus</name>
    <dbReference type="NCBI Taxonomy" id="1673"/>
    <lineage>
        <taxon>Bacteria</taxon>
        <taxon>Pseudomonadati</taxon>
        <taxon>Pseudomonadota</taxon>
        <taxon>Alphaproteobacteria</taxon>
        <taxon>Hyphomicrobiales</taxon>
        <taxon>Rhizobiaceae</taxon>
        <taxon>Rhizobium/Agrobacterium group</taxon>
        <taxon>Rhizobium</taxon>
    </lineage>
</organism>
<dbReference type="PROSITE" id="PS50404">
    <property type="entry name" value="GST_NTER"/>
    <property type="match status" value="1"/>
</dbReference>
<dbReference type="InterPro" id="IPR010987">
    <property type="entry name" value="Glutathione-S-Trfase_C-like"/>
</dbReference>
<proteinExistence type="predicted"/>
<dbReference type="PANTHER" id="PTHR44051:SF8">
    <property type="entry name" value="GLUTATHIONE S-TRANSFERASE GSTA"/>
    <property type="match status" value="1"/>
</dbReference>
<dbReference type="Proteomes" id="UP000620262">
    <property type="component" value="Unassembled WGS sequence"/>
</dbReference>
<dbReference type="CDD" id="cd03207">
    <property type="entry name" value="GST_C_8"/>
    <property type="match status" value="1"/>
</dbReference>
<name>A0ABR9IKM2_RHIVS</name>
<protein>
    <submittedName>
        <fullName evidence="3">Glutathione S-transferase</fullName>
        <ecNumber evidence="3">2.5.1.18</ecNumber>
    </submittedName>
</protein>
<dbReference type="RefSeq" id="WP_192727867.1">
    <property type="nucleotide sequence ID" value="NZ_BAAAVL010000001.1"/>
</dbReference>
<sequence length="221" mass="24666">MLTIYGVYRSRAARVYWMAEELGIEFQSVPVLQAKRLANPLSPDAPINTLSPNFLALNPMALIPAIKDGDLVLNESLAINLYLARKYGGDLGGKTVEEDGLMTMWTVWAVSELDGNTGKIVSTYDDGRENSEAGRAVIDVACRTMKRPLAVLEKHLEGKDWIVGGRFTVVDLNIAEVLRYAQSETALFEAHPNIDAWIKRCQSRPAYLEMQRKRSLEPIEV</sequence>
<evidence type="ECO:0000259" key="1">
    <source>
        <dbReference type="PROSITE" id="PS50404"/>
    </source>
</evidence>
<dbReference type="EC" id="2.5.1.18" evidence="3"/>
<dbReference type="InterPro" id="IPR040079">
    <property type="entry name" value="Glutathione_S-Trfase"/>
</dbReference>
<keyword evidence="3" id="KW-0808">Transferase</keyword>
<dbReference type="InterPro" id="IPR004046">
    <property type="entry name" value="GST_C"/>
</dbReference>
<gene>
    <name evidence="3" type="ORF">H4W29_000909</name>
</gene>
<feature type="domain" description="GST C-terminal" evidence="2">
    <location>
        <begin position="95"/>
        <end position="219"/>
    </location>
</feature>